<name>A0AAW9PWS9_9CYAN</name>
<organism evidence="1 2">
    <name type="scientific">Tumidithrix elongata BACA0141</name>
    <dbReference type="NCBI Taxonomy" id="2716417"/>
    <lineage>
        <taxon>Bacteria</taxon>
        <taxon>Bacillati</taxon>
        <taxon>Cyanobacteriota</taxon>
        <taxon>Cyanophyceae</taxon>
        <taxon>Pseudanabaenales</taxon>
        <taxon>Pseudanabaenaceae</taxon>
        <taxon>Tumidithrix</taxon>
        <taxon>Tumidithrix elongata</taxon>
    </lineage>
</organism>
<dbReference type="AlphaFoldDB" id="A0AAW9PWS9"/>
<accession>A0AAW9PWS9</accession>
<keyword evidence="2" id="KW-1185">Reference proteome</keyword>
<dbReference type="Proteomes" id="UP001333818">
    <property type="component" value="Unassembled WGS sequence"/>
</dbReference>
<reference evidence="1" key="1">
    <citation type="submission" date="2024-01" db="EMBL/GenBank/DDBJ databases">
        <title>Bank of Algae and Cyanobacteria of the Azores (BACA) strain genomes.</title>
        <authorList>
            <person name="Luz R."/>
            <person name="Cordeiro R."/>
            <person name="Fonseca A."/>
            <person name="Goncalves V."/>
        </authorList>
    </citation>
    <scope>NUCLEOTIDE SEQUENCE</scope>
    <source>
        <strain evidence="1">BACA0141</strain>
    </source>
</reference>
<dbReference type="RefSeq" id="WP_330482726.1">
    <property type="nucleotide sequence ID" value="NZ_JAZBJZ010000016.1"/>
</dbReference>
<comment type="caution">
    <text evidence="1">The sequence shown here is derived from an EMBL/GenBank/DDBJ whole genome shotgun (WGS) entry which is preliminary data.</text>
</comment>
<sequence>FSSNPFLLLFVFLEMPIKEIAHFQSWQQTLRDRCAELQGHRIVWSKDADPEKVKLLKAKRKVKRSDETL</sequence>
<evidence type="ECO:0000313" key="2">
    <source>
        <dbReference type="Proteomes" id="UP001333818"/>
    </source>
</evidence>
<feature type="non-terminal residue" evidence="1">
    <location>
        <position position="1"/>
    </location>
</feature>
<evidence type="ECO:0000313" key="1">
    <source>
        <dbReference type="EMBL" id="MEE3716299.1"/>
    </source>
</evidence>
<proteinExistence type="predicted"/>
<gene>
    <name evidence="1" type="ORF">V2H45_06025</name>
</gene>
<dbReference type="EMBL" id="JAZBJZ010000016">
    <property type="protein sequence ID" value="MEE3716299.1"/>
    <property type="molecule type" value="Genomic_DNA"/>
</dbReference>
<protein>
    <submittedName>
        <fullName evidence="1">Uncharacterized protein</fullName>
    </submittedName>
</protein>